<keyword evidence="1" id="KW-0812">Transmembrane</keyword>
<evidence type="ECO:0000313" key="3">
    <source>
        <dbReference type="Proteomes" id="UP000030826"/>
    </source>
</evidence>
<dbReference type="EMBL" id="JRFJ01000006">
    <property type="protein sequence ID" value="KHJ53411.1"/>
    <property type="molecule type" value="Genomic_DNA"/>
</dbReference>
<keyword evidence="1" id="KW-1133">Transmembrane helix</keyword>
<organism evidence="2 3">
    <name type="scientific">Aureimonas altamirensis</name>
    <dbReference type="NCBI Taxonomy" id="370622"/>
    <lineage>
        <taxon>Bacteria</taxon>
        <taxon>Pseudomonadati</taxon>
        <taxon>Pseudomonadota</taxon>
        <taxon>Alphaproteobacteria</taxon>
        <taxon>Hyphomicrobiales</taxon>
        <taxon>Aurantimonadaceae</taxon>
        <taxon>Aureimonas</taxon>
    </lineage>
</organism>
<evidence type="ECO:0000313" key="2">
    <source>
        <dbReference type="EMBL" id="KHJ53411.1"/>
    </source>
</evidence>
<protein>
    <recommendedName>
        <fullName evidence="4">Integral membrane protein</fullName>
    </recommendedName>
</protein>
<dbReference type="AlphaFoldDB" id="A0A0B1Q1S9"/>
<feature type="transmembrane region" description="Helical" evidence="1">
    <location>
        <begin position="94"/>
        <end position="115"/>
    </location>
</feature>
<dbReference type="Proteomes" id="UP000030826">
    <property type="component" value="Unassembled WGS sequence"/>
</dbReference>
<feature type="transmembrane region" description="Helical" evidence="1">
    <location>
        <begin position="38"/>
        <end position="60"/>
    </location>
</feature>
<feature type="transmembrane region" description="Helical" evidence="1">
    <location>
        <begin position="67"/>
        <end position="88"/>
    </location>
</feature>
<evidence type="ECO:0008006" key="4">
    <source>
        <dbReference type="Google" id="ProtNLM"/>
    </source>
</evidence>
<keyword evidence="1" id="KW-0472">Membrane</keyword>
<proteinExistence type="predicted"/>
<dbReference type="STRING" id="370622.LA66_18635"/>
<sequence length="133" mass="14013">MAMKMMILECIAVLAGAVLGTVLTGLLAWLFAGTPFAVAVASLGAYVLGLVTVALFAFLYHQLDRTPAALASLAVGVVLPTLVDRFVLGNTLGWTTIILLNLVFAVLALSIYRFVHANAASRQAARGVARRLD</sequence>
<evidence type="ECO:0000256" key="1">
    <source>
        <dbReference type="SAM" id="Phobius"/>
    </source>
</evidence>
<name>A0A0B1Q1S9_9HYPH</name>
<gene>
    <name evidence="2" type="ORF">LA66_18635</name>
</gene>
<comment type="caution">
    <text evidence="2">The sequence shown here is derived from an EMBL/GenBank/DDBJ whole genome shotgun (WGS) entry which is preliminary data.</text>
</comment>
<reference evidence="2 3" key="1">
    <citation type="submission" date="2014-09" db="EMBL/GenBank/DDBJ databases">
        <title>Isolation and characterization of Aurantimonas altamirensis ON-56566 from clinical sample following a dog bite.</title>
        <authorList>
            <person name="Eshaghi A."/>
            <person name="Li A."/>
            <person name="Shahinas D."/>
            <person name="Bahn P."/>
            <person name="Kus J.V."/>
            <person name="Patel S.N."/>
        </authorList>
    </citation>
    <scope>NUCLEOTIDE SEQUENCE [LARGE SCALE GENOMIC DNA]</scope>
    <source>
        <strain evidence="2 3">ON-56566</strain>
    </source>
</reference>
<accession>A0A0B1Q1S9</accession>